<dbReference type="EMBL" id="KJ019098">
    <property type="protein sequence ID" value="AIX30794.1"/>
    <property type="molecule type" value="Genomic_DNA"/>
</dbReference>
<dbReference type="Proteomes" id="UP000185296">
    <property type="component" value="Segment"/>
</dbReference>
<name>A0A0E3EW95_9CAUD</name>
<evidence type="ECO:0000313" key="2">
    <source>
        <dbReference type="EMBL" id="AIX18322.1"/>
    </source>
</evidence>
<dbReference type="Proteomes" id="UP000185322">
    <property type="component" value="Segment"/>
</dbReference>
<dbReference type="KEGG" id="vg:24171873"/>
<evidence type="ECO:0000313" key="10">
    <source>
        <dbReference type="EMBL" id="AIX41954.1"/>
    </source>
</evidence>
<dbReference type="Proteomes" id="UP000033001">
    <property type="component" value="Segment"/>
</dbReference>
<dbReference type="EMBL" id="KJ019105">
    <property type="protein sequence ID" value="AIX32724.1"/>
    <property type="molecule type" value="Genomic_DNA"/>
</dbReference>
<dbReference type="Proteomes" id="UP000185316">
    <property type="component" value="Segment"/>
</dbReference>
<dbReference type="Proteomes" id="UP000185300">
    <property type="component" value="Segment"/>
</dbReference>
<dbReference type="Proteomes" id="UP000185318">
    <property type="component" value="Segment"/>
</dbReference>
<evidence type="ECO:0000313" key="6">
    <source>
        <dbReference type="EMBL" id="AIX30794.1"/>
    </source>
</evidence>
<evidence type="ECO:0000313" key="12">
    <source>
        <dbReference type="Proteomes" id="UP000185291"/>
    </source>
</evidence>
<dbReference type="EMBL" id="KJ019053">
    <property type="protein sequence ID" value="AIX20200.1"/>
    <property type="molecule type" value="Genomic_DNA"/>
</dbReference>
<evidence type="ECO:0000313" key="1">
    <source>
        <dbReference type="EMBL" id="AIX16548.1"/>
    </source>
</evidence>
<dbReference type="EMBL" id="KJ019145">
    <property type="protein sequence ID" value="AIX41954.1"/>
    <property type="molecule type" value="Genomic_DNA"/>
</dbReference>
<dbReference type="EMBL" id="KJ019095">
    <property type="protein sequence ID" value="AIX29919.1"/>
    <property type="molecule type" value="Genomic_DNA"/>
</dbReference>
<proteinExistence type="predicted"/>
<dbReference type="EMBL" id="KJ019090">
    <property type="protein sequence ID" value="AIX28590.1"/>
    <property type="molecule type" value="Genomic_DNA"/>
</dbReference>
<dbReference type="Proteomes" id="UP000185312">
    <property type="component" value="Segment"/>
</dbReference>
<evidence type="ECO:0000313" key="3">
    <source>
        <dbReference type="EMBL" id="AIX20200.1"/>
    </source>
</evidence>
<dbReference type="RefSeq" id="YP_009134234.1">
    <property type="nucleotide sequence ID" value="NC_026927.1"/>
</dbReference>
<evidence type="ECO:0000313" key="5">
    <source>
        <dbReference type="EMBL" id="AIX29919.1"/>
    </source>
</evidence>
<organism evidence="2 13">
    <name type="scientific">Synechococcus phage ACG-2014f</name>
    <dbReference type="NCBI Taxonomy" id="1493511"/>
    <lineage>
        <taxon>Viruses</taxon>
        <taxon>Duplodnaviria</taxon>
        <taxon>Heunggongvirae</taxon>
        <taxon>Uroviricota</taxon>
        <taxon>Caudoviricetes</taxon>
        <taxon>Pantevenvirales</taxon>
        <taxon>Kyanoviridae</taxon>
        <taxon>Atlauavirus</taxon>
        <taxon>Atlauavirus tusconc8</taxon>
    </lineage>
</organism>
<dbReference type="EMBL" id="KJ019103">
    <property type="protein sequence ID" value="AIX32224.1"/>
    <property type="molecule type" value="Genomic_DNA"/>
</dbReference>
<gene>
    <name evidence="9" type="ORF">Syn7803C12_23</name>
    <name evidence="10" type="ORF">Syn7803C15_23</name>
    <name evidence="1" type="ORF">Syn7803C58_23</name>
    <name evidence="2" type="ORF">Syn7803C6_23</name>
    <name evidence="3" type="ORF">Syn7803C80_23</name>
    <name evidence="4" type="ORF">Syn7803US24_23</name>
    <name evidence="5" type="ORF">Syn7803US34_24</name>
    <name evidence="6" type="ORF">Syn7803US39_23</name>
    <name evidence="7" type="ORF">Syn7803US44_24</name>
    <name evidence="8" type="ORF">Syn7803US4_23</name>
</gene>
<sequence>MGFLKSLFATALVGIVGVVSPAEASVGGNMSPVVEGMCIKYTPFGDLPCKIRVYDSEELVYITDGHNTMTYTKHPFIPYAWTMYVNEQRISNMLCSLDKYNFSCFTSIQFVPDYEN</sequence>
<evidence type="ECO:0000313" key="7">
    <source>
        <dbReference type="EMBL" id="AIX32224.1"/>
    </source>
</evidence>
<accession>A0A0E3EW95</accession>
<dbReference type="Proteomes" id="UP000185308">
    <property type="component" value="Segment"/>
</dbReference>
<reference evidence="11 12" key="1">
    <citation type="submission" date="2013-12" db="EMBL/GenBank/DDBJ databases">
        <title>Ecological redundancy of diverse viral populations within a natural community.</title>
        <authorList>
            <person name="Gregory A.C."/>
            <person name="LaButti K."/>
            <person name="Copeland A."/>
            <person name="Woyke T."/>
            <person name="Sullivan M.B."/>
        </authorList>
    </citation>
    <scope>NUCLEOTIDE SEQUENCE [LARGE SCALE GENOMIC DNA]</scope>
    <source>
        <strain evidence="9">Syn7803C12</strain>
        <strain evidence="10">Syn7803C15</strain>
        <strain evidence="1">Syn7803C58</strain>
        <strain evidence="2">Syn7803C6</strain>
        <strain evidence="3">Syn7803C80</strain>
        <strain evidence="4">Syn7803US24</strain>
        <strain evidence="5">Syn7803US34</strain>
        <strain evidence="6">Syn7803US39</strain>
        <strain evidence="8">Syn7803US4</strain>
        <strain evidence="7">Syn7803US44</strain>
    </source>
</reference>
<evidence type="ECO:0000313" key="8">
    <source>
        <dbReference type="EMBL" id="AIX32724.1"/>
    </source>
</evidence>
<evidence type="ECO:0000313" key="13">
    <source>
        <dbReference type="Proteomes" id="UP000185317"/>
    </source>
</evidence>
<dbReference type="EMBL" id="KJ019143">
    <property type="protein sequence ID" value="AIX41385.1"/>
    <property type="molecule type" value="Genomic_DNA"/>
</dbReference>
<evidence type="ECO:0000313" key="11">
    <source>
        <dbReference type="Proteomes" id="UP000033001"/>
    </source>
</evidence>
<dbReference type="Proteomes" id="UP000185317">
    <property type="component" value="Segment"/>
</dbReference>
<dbReference type="EMBL" id="KJ019037">
    <property type="protein sequence ID" value="AIX16548.1"/>
    <property type="molecule type" value="Genomic_DNA"/>
</dbReference>
<protein>
    <submittedName>
        <fullName evidence="2">Uncharacterized protein</fullName>
    </submittedName>
</protein>
<dbReference type="Proteomes" id="UP000185291">
    <property type="component" value="Segment"/>
</dbReference>
<evidence type="ECO:0000313" key="4">
    <source>
        <dbReference type="EMBL" id="AIX28590.1"/>
    </source>
</evidence>
<evidence type="ECO:0000313" key="9">
    <source>
        <dbReference type="EMBL" id="AIX41385.1"/>
    </source>
</evidence>
<dbReference type="EMBL" id="KJ019045">
    <property type="protein sequence ID" value="AIX18322.1"/>
    <property type="molecule type" value="Genomic_DNA"/>
</dbReference>